<dbReference type="OrthoDB" id="3466517at2759"/>
<accession>A0A4S4N7M3</accession>
<sequence>MDLMFYLAGIFKPLLPFAFANNVRLVLLDARDNGQSTLYTEAELKAIYSRDKAIETEFLRSGVIEFATFLAWFIEHEDVPAIKEDIESGEKTGGINLVSWSSGSNWFIPFFAMADTIPEDIRKALDAYLGGYILFDAPFCTVGLPNPPLDKVYSCMRDPALTQEERFAMFPATVSGYYSKHAPIVRAALIATSLDTLPPVSEFWDGIQKRHDTEPDAKSPTIFRIPKDTLSRIASHEPFIRSTVQIIMGFHSEIYAECIEKVVNDVQLATCFPKARIYVMRRTTAVPDPPVDKVYSVLRDPSLPEEQRVAGFPAWIGGYYSVDAPIVRVAFSATSLATFPPASEFWDSIKKHCDAAPQAMSPGTRPVPKDIFDKITSQEVFVWSTLPMEVGFYRDIFGDALDRIVNDEKLATCFLKAKIHVRQASGQKGREIDVTIFDGASHMAHWDEPERSIEFFASIV</sequence>
<name>A0A4S4N7M3_9APHY</name>
<evidence type="ECO:0008006" key="3">
    <source>
        <dbReference type="Google" id="ProtNLM"/>
    </source>
</evidence>
<evidence type="ECO:0000313" key="2">
    <source>
        <dbReference type="Proteomes" id="UP000308730"/>
    </source>
</evidence>
<organism evidence="1 2">
    <name type="scientific">Antrodiella citrinella</name>
    <dbReference type="NCBI Taxonomy" id="2447956"/>
    <lineage>
        <taxon>Eukaryota</taxon>
        <taxon>Fungi</taxon>
        <taxon>Dikarya</taxon>
        <taxon>Basidiomycota</taxon>
        <taxon>Agaricomycotina</taxon>
        <taxon>Agaricomycetes</taxon>
        <taxon>Polyporales</taxon>
        <taxon>Steccherinaceae</taxon>
        <taxon>Antrodiella</taxon>
    </lineage>
</organism>
<dbReference type="AlphaFoldDB" id="A0A4S4N7M3"/>
<dbReference type="EMBL" id="SGPM01000034">
    <property type="protein sequence ID" value="THH31900.1"/>
    <property type="molecule type" value="Genomic_DNA"/>
</dbReference>
<dbReference type="Proteomes" id="UP000308730">
    <property type="component" value="Unassembled WGS sequence"/>
</dbReference>
<gene>
    <name evidence="1" type="ORF">EUX98_g2263</name>
</gene>
<comment type="caution">
    <text evidence="1">The sequence shown here is derived from an EMBL/GenBank/DDBJ whole genome shotgun (WGS) entry which is preliminary data.</text>
</comment>
<keyword evidence="2" id="KW-1185">Reference proteome</keyword>
<proteinExistence type="predicted"/>
<protein>
    <recommendedName>
        <fullName evidence="3">AB hydrolase-1 domain-containing protein</fullName>
    </recommendedName>
</protein>
<evidence type="ECO:0000313" key="1">
    <source>
        <dbReference type="EMBL" id="THH31900.1"/>
    </source>
</evidence>
<reference evidence="1 2" key="1">
    <citation type="submission" date="2019-02" db="EMBL/GenBank/DDBJ databases">
        <title>Genome sequencing of the rare red list fungi Antrodiella citrinella (Flaviporus citrinellus).</title>
        <authorList>
            <person name="Buettner E."/>
            <person name="Kellner H."/>
        </authorList>
    </citation>
    <scope>NUCLEOTIDE SEQUENCE [LARGE SCALE GENOMIC DNA]</scope>
    <source>
        <strain evidence="1 2">DSM 108506</strain>
    </source>
</reference>